<keyword evidence="2" id="KW-0863">Zinc-finger</keyword>
<dbReference type="SUPFAM" id="SSF48508">
    <property type="entry name" value="Nuclear receptor ligand-binding domain"/>
    <property type="match status" value="1"/>
</dbReference>
<dbReference type="EMBL" id="OC857238">
    <property type="protein sequence ID" value="CAD7624906.1"/>
    <property type="molecule type" value="Genomic_DNA"/>
</dbReference>
<evidence type="ECO:0000256" key="5">
    <source>
        <dbReference type="ARBA" id="ARBA00023125"/>
    </source>
</evidence>
<gene>
    <name evidence="10" type="ORF">OSB1V03_LOCUS5344</name>
</gene>
<evidence type="ECO:0000256" key="4">
    <source>
        <dbReference type="ARBA" id="ARBA00023015"/>
    </source>
</evidence>
<sequence length="505" mass="58076">MIMYKHMVKYLKYTYEGFNFEAITCPSCKEFFRRNAIRTDVKFRCRSDGNCKIDIKSRKRCRKCRLKKCFEMGMKMDYINISARLDYCLKTGTEIAINTNDHAHHNHTDNILVSILDFSTNSIEQQPCNNGTLCTPVPVVNANHSNNQSYINFTDISDPFSGIELDTDSQHTDLESFIDTISDLIDIGTPGSSSSEHPVVIYGQELVLSVDRPVQDYRNQLNELEGLKLGQLLSATAVLSAGQIAPDALAFVTEVHDNLGTRCWFLNSHVSLLSQIFHNFIQLNCLCDGDKWSLKKHGFLQLFVLRCVPNYDPAYRSWTFSTDNNNVISFNLSPAQELPRFVYEALINFYHVIHNEWDGDQVVLDLLSAITFYSPYRIGLKHRDTIKLYQHMFKHLLKRYLLLKCRTEWDSTAKYSKLMATLQALEFFADNQWLNISDMNPDLVYTRTTIGRTSGAAAIKQIAGQRSLQTAERQVKHRRHGGHRQAIERNGRRQQRRLGSRTVKC</sequence>
<dbReference type="PROSITE" id="PS51030">
    <property type="entry name" value="NUCLEAR_REC_DBD_2"/>
    <property type="match status" value="1"/>
</dbReference>
<evidence type="ECO:0000259" key="9">
    <source>
        <dbReference type="PROSITE" id="PS51030"/>
    </source>
</evidence>
<keyword evidence="4" id="KW-0805">Transcription regulation</keyword>
<keyword evidence="3" id="KW-0862">Zinc</keyword>
<feature type="domain" description="Nuclear receptor" evidence="9">
    <location>
        <begin position="1"/>
        <end position="81"/>
    </location>
</feature>
<dbReference type="GO" id="GO:0000978">
    <property type="term" value="F:RNA polymerase II cis-regulatory region sequence-specific DNA binding"/>
    <property type="evidence" value="ECO:0007669"/>
    <property type="project" value="TreeGrafter"/>
</dbReference>
<dbReference type="AlphaFoldDB" id="A0A7R9KN42"/>
<dbReference type="Gene3D" id="3.30.50.10">
    <property type="entry name" value="Erythroid Transcription Factor GATA-1, subunit A"/>
    <property type="match status" value="1"/>
</dbReference>
<dbReference type="GO" id="GO:0045944">
    <property type="term" value="P:positive regulation of transcription by RNA polymerase II"/>
    <property type="evidence" value="ECO:0007669"/>
    <property type="project" value="TreeGrafter"/>
</dbReference>
<dbReference type="Pfam" id="PF00105">
    <property type="entry name" value="zf-C4"/>
    <property type="match status" value="1"/>
</dbReference>
<dbReference type="InterPro" id="IPR013088">
    <property type="entry name" value="Znf_NHR/GATA"/>
</dbReference>
<evidence type="ECO:0000256" key="8">
    <source>
        <dbReference type="ARBA" id="ARBA00023242"/>
    </source>
</evidence>
<dbReference type="Proteomes" id="UP000759131">
    <property type="component" value="Unassembled WGS sequence"/>
</dbReference>
<dbReference type="GO" id="GO:0008270">
    <property type="term" value="F:zinc ion binding"/>
    <property type="evidence" value="ECO:0007669"/>
    <property type="project" value="UniProtKB-KW"/>
</dbReference>
<evidence type="ECO:0000256" key="7">
    <source>
        <dbReference type="ARBA" id="ARBA00023170"/>
    </source>
</evidence>
<dbReference type="OrthoDB" id="5850793at2759"/>
<name>A0A7R9KN42_9ACAR</name>
<evidence type="ECO:0000256" key="1">
    <source>
        <dbReference type="ARBA" id="ARBA00022723"/>
    </source>
</evidence>
<proteinExistence type="predicted"/>
<evidence type="ECO:0000256" key="2">
    <source>
        <dbReference type="ARBA" id="ARBA00022771"/>
    </source>
</evidence>
<evidence type="ECO:0000313" key="10">
    <source>
        <dbReference type="EMBL" id="CAD7624906.1"/>
    </source>
</evidence>
<evidence type="ECO:0000313" key="11">
    <source>
        <dbReference type="Proteomes" id="UP000759131"/>
    </source>
</evidence>
<evidence type="ECO:0000256" key="6">
    <source>
        <dbReference type="ARBA" id="ARBA00023163"/>
    </source>
</evidence>
<dbReference type="GO" id="GO:0030154">
    <property type="term" value="P:cell differentiation"/>
    <property type="evidence" value="ECO:0007669"/>
    <property type="project" value="TreeGrafter"/>
</dbReference>
<dbReference type="SMART" id="SM00399">
    <property type="entry name" value="ZnF_C4"/>
    <property type="match status" value="1"/>
</dbReference>
<dbReference type="EMBL" id="CAJPIZ010002663">
    <property type="protein sequence ID" value="CAG2105336.1"/>
    <property type="molecule type" value="Genomic_DNA"/>
</dbReference>
<reference evidence="10" key="1">
    <citation type="submission" date="2020-11" db="EMBL/GenBank/DDBJ databases">
        <authorList>
            <person name="Tran Van P."/>
        </authorList>
    </citation>
    <scope>NUCLEOTIDE SEQUENCE</scope>
</reference>
<dbReference type="Gene3D" id="1.10.565.10">
    <property type="entry name" value="Retinoid X Receptor"/>
    <property type="match status" value="1"/>
</dbReference>
<evidence type="ECO:0000256" key="3">
    <source>
        <dbReference type="ARBA" id="ARBA00022833"/>
    </source>
</evidence>
<keyword evidence="6" id="KW-0804">Transcription</keyword>
<keyword evidence="5" id="KW-0238">DNA-binding</keyword>
<dbReference type="PRINTS" id="PR00047">
    <property type="entry name" value="STROIDFINGER"/>
</dbReference>
<dbReference type="InterPro" id="IPR050234">
    <property type="entry name" value="Nuclear_hormone_rcpt_NR1"/>
</dbReference>
<dbReference type="InterPro" id="IPR001628">
    <property type="entry name" value="Znf_hrmn_rcpt"/>
</dbReference>
<keyword evidence="7" id="KW-0675">Receptor</keyword>
<keyword evidence="8" id="KW-0539">Nucleus</keyword>
<accession>A0A7R9KN42</accession>
<organism evidence="10">
    <name type="scientific">Medioppia subpectinata</name>
    <dbReference type="NCBI Taxonomy" id="1979941"/>
    <lineage>
        <taxon>Eukaryota</taxon>
        <taxon>Metazoa</taxon>
        <taxon>Ecdysozoa</taxon>
        <taxon>Arthropoda</taxon>
        <taxon>Chelicerata</taxon>
        <taxon>Arachnida</taxon>
        <taxon>Acari</taxon>
        <taxon>Acariformes</taxon>
        <taxon>Sarcoptiformes</taxon>
        <taxon>Oribatida</taxon>
        <taxon>Brachypylina</taxon>
        <taxon>Oppioidea</taxon>
        <taxon>Oppiidae</taxon>
        <taxon>Medioppia</taxon>
    </lineage>
</organism>
<dbReference type="PANTHER" id="PTHR24082:SF283">
    <property type="entry name" value="NUCLEAR HORMONE RECEPTOR HR96"/>
    <property type="match status" value="1"/>
</dbReference>
<dbReference type="GO" id="GO:0000122">
    <property type="term" value="P:negative regulation of transcription by RNA polymerase II"/>
    <property type="evidence" value="ECO:0007669"/>
    <property type="project" value="TreeGrafter"/>
</dbReference>
<dbReference type="PANTHER" id="PTHR24082">
    <property type="entry name" value="NUCLEAR HORMONE RECEPTOR"/>
    <property type="match status" value="1"/>
</dbReference>
<dbReference type="InterPro" id="IPR035500">
    <property type="entry name" value="NHR-like_dom_sf"/>
</dbReference>
<dbReference type="SUPFAM" id="SSF57716">
    <property type="entry name" value="Glucocorticoid receptor-like (DNA-binding domain)"/>
    <property type="match status" value="1"/>
</dbReference>
<protein>
    <recommendedName>
        <fullName evidence="9">Nuclear receptor domain-containing protein</fullName>
    </recommendedName>
</protein>
<dbReference type="GO" id="GO:0004879">
    <property type="term" value="F:nuclear receptor activity"/>
    <property type="evidence" value="ECO:0007669"/>
    <property type="project" value="TreeGrafter"/>
</dbReference>
<keyword evidence="1" id="KW-0479">Metal-binding</keyword>
<keyword evidence="11" id="KW-1185">Reference proteome</keyword>